<comment type="subcellular location">
    <subcellularLocation>
        <location evidence="1">Cell membrane</location>
        <topology evidence="1">Multi-pass membrane protein</topology>
    </subcellularLocation>
</comment>
<feature type="domain" description="Methyl-accepting transducer" evidence="11">
    <location>
        <begin position="374"/>
        <end position="495"/>
    </location>
</feature>
<evidence type="ECO:0000313" key="14">
    <source>
        <dbReference type="Proteomes" id="UP000295066"/>
    </source>
</evidence>
<accession>A0A4R8M6D3</accession>
<dbReference type="PANTHER" id="PTHR32089:SF112">
    <property type="entry name" value="LYSOZYME-LIKE PROTEIN-RELATED"/>
    <property type="match status" value="1"/>
</dbReference>
<feature type="non-terminal residue" evidence="13">
    <location>
        <position position="495"/>
    </location>
</feature>
<dbReference type="EMBL" id="SORI01000007">
    <property type="protein sequence ID" value="TDY60920.1"/>
    <property type="molecule type" value="Genomic_DNA"/>
</dbReference>
<dbReference type="PROSITE" id="PS50111">
    <property type="entry name" value="CHEMOTAXIS_TRANSDUC_2"/>
    <property type="match status" value="1"/>
</dbReference>
<evidence type="ECO:0000259" key="12">
    <source>
        <dbReference type="PROSITE" id="PS50885"/>
    </source>
</evidence>
<keyword evidence="14" id="KW-1185">Reference proteome</keyword>
<evidence type="ECO:0000256" key="10">
    <source>
        <dbReference type="SAM" id="Phobius"/>
    </source>
</evidence>
<evidence type="ECO:0000256" key="1">
    <source>
        <dbReference type="ARBA" id="ARBA00004651"/>
    </source>
</evidence>
<dbReference type="InterPro" id="IPR004089">
    <property type="entry name" value="MCPsignal_dom"/>
</dbReference>
<dbReference type="RefSeq" id="WP_133957482.1">
    <property type="nucleotide sequence ID" value="NZ_SORI01000007.1"/>
</dbReference>
<dbReference type="InterPro" id="IPR033479">
    <property type="entry name" value="dCache_1"/>
</dbReference>
<dbReference type="Pfam" id="PF02743">
    <property type="entry name" value="dCache_1"/>
    <property type="match status" value="1"/>
</dbReference>
<dbReference type="PANTHER" id="PTHR32089">
    <property type="entry name" value="METHYL-ACCEPTING CHEMOTAXIS PROTEIN MCPB"/>
    <property type="match status" value="1"/>
</dbReference>
<dbReference type="Pfam" id="PF00672">
    <property type="entry name" value="HAMP"/>
    <property type="match status" value="1"/>
</dbReference>
<dbReference type="SUPFAM" id="SSF58104">
    <property type="entry name" value="Methyl-accepting chemotaxis protein (MCP) signaling domain"/>
    <property type="match status" value="1"/>
</dbReference>
<comment type="similarity">
    <text evidence="8">Belongs to the methyl-accepting chemotaxis (MCP) protein family.</text>
</comment>
<dbReference type="InterPro" id="IPR029151">
    <property type="entry name" value="Sensor-like_sf"/>
</dbReference>
<comment type="caution">
    <text evidence="13">The sequence shown here is derived from an EMBL/GenBank/DDBJ whole genome shotgun (WGS) entry which is preliminary data.</text>
</comment>
<keyword evidence="5 10" id="KW-1133">Transmembrane helix</keyword>
<dbReference type="SMART" id="SM00304">
    <property type="entry name" value="HAMP"/>
    <property type="match status" value="1"/>
</dbReference>
<dbReference type="Gene3D" id="6.10.340.10">
    <property type="match status" value="1"/>
</dbReference>
<dbReference type="Gene3D" id="1.10.287.950">
    <property type="entry name" value="Methyl-accepting chemotaxis protein"/>
    <property type="match status" value="1"/>
</dbReference>
<dbReference type="OrthoDB" id="597657at2"/>
<evidence type="ECO:0000256" key="8">
    <source>
        <dbReference type="ARBA" id="ARBA00029447"/>
    </source>
</evidence>
<evidence type="ECO:0000256" key="2">
    <source>
        <dbReference type="ARBA" id="ARBA00022475"/>
    </source>
</evidence>
<name>A0A4R8M6D3_9BACT</name>
<evidence type="ECO:0000259" key="11">
    <source>
        <dbReference type="PROSITE" id="PS50111"/>
    </source>
</evidence>
<gene>
    <name evidence="13" type="ORF">C8D99_107127</name>
</gene>
<reference evidence="13 14" key="1">
    <citation type="submission" date="2019-03" db="EMBL/GenBank/DDBJ databases">
        <title>Genomic Encyclopedia of Type Strains, Phase IV (KMG-IV): sequencing the most valuable type-strain genomes for metagenomic binning, comparative biology and taxonomic classification.</title>
        <authorList>
            <person name="Goeker M."/>
        </authorList>
    </citation>
    <scope>NUCLEOTIDE SEQUENCE [LARGE SCALE GENOMIC DNA]</scope>
    <source>
        <strain evidence="13 14">DSM 25964</strain>
    </source>
</reference>
<dbReference type="SUPFAM" id="SSF103190">
    <property type="entry name" value="Sensory domain-like"/>
    <property type="match status" value="1"/>
</dbReference>
<dbReference type="AlphaFoldDB" id="A0A4R8M6D3"/>
<proteinExistence type="inferred from homology"/>
<dbReference type="GO" id="GO:0006935">
    <property type="term" value="P:chemotaxis"/>
    <property type="evidence" value="ECO:0007669"/>
    <property type="project" value="UniProtKB-KW"/>
</dbReference>
<dbReference type="GO" id="GO:0007165">
    <property type="term" value="P:signal transduction"/>
    <property type="evidence" value="ECO:0007669"/>
    <property type="project" value="UniProtKB-KW"/>
</dbReference>
<evidence type="ECO:0000256" key="5">
    <source>
        <dbReference type="ARBA" id="ARBA00022989"/>
    </source>
</evidence>
<dbReference type="Gene3D" id="3.30.450.20">
    <property type="entry name" value="PAS domain"/>
    <property type="match status" value="1"/>
</dbReference>
<dbReference type="Proteomes" id="UP000295066">
    <property type="component" value="Unassembled WGS sequence"/>
</dbReference>
<keyword evidence="4 10" id="KW-0812">Transmembrane</keyword>
<feature type="domain" description="HAMP" evidence="12">
    <location>
        <begin position="302"/>
        <end position="355"/>
    </location>
</feature>
<dbReference type="CDD" id="cd12914">
    <property type="entry name" value="PDC1_DGC_like"/>
    <property type="match status" value="1"/>
</dbReference>
<keyword evidence="2" id="KW-1003">Cell membrane</keyword>
<evidence type="ECO:0000256" key="4">
    <source>
        <dbReference type="ARBA" id="ARBA00022692"/>
    </source>
</evidence>
<dbReference type="CDD" id="cd12912">
    <property type="entry name" value="PDC2_MCP_like"/>
    <property type="match status" value="1"/>
</dbReference>
<dbReference type="GO" id="GO:0005886">
    <property type="term" value="C:plasma membrane"/>
    <property type="evidence" value="ECO:0007669"/>
    <property type="project" value="UniProtKB-SubCell"/>
</dbReference>
<feature type="transmembrane region" description="Helical" evidence="10">
    <location>
        <begin position="281"/>
        <end position="304"/>
    </location>
</feature>
<evidence type="ECO:0000256" key="3">
    <source>
        <dbReference type="ARBA" id="ARBA00022500"/>
    </source>
</evidence>
<keyword evidence="6 10" id="KW-0472">Membrane</keyword>
<evidence type="ECO:0000256" key="9">
    <source>
        <dbReference type="PROSITE-ProRule" id="PRU00284"/>
    </source>
</evidence>
<protein>
    <submittedName>
        <fullName evidence="13">HAMP domain-containing protein</fullName>
    </submittedName>
</protein>
<evidence type="ECO:0000313" key="13">
    <source>
        <dbReference type="EMBL" id="TDY60920.1"/>
    </source>
</evidence>
<evidence type="ECO:0000256" key="6">
    <source>
        <dbReference type="ARBA" id="ARBA00023136"/>
    </source>
</evidence>
<keyword evidence="3" id="KW-0145">Chemotaxis</keyword>
<organism evidence="13 14">
    <name type="scientific">Aminivibrio pyruvatiphilus</name>
    <dbReference type="NCBI Taxonomy" id="1005740"/>
    <lineage>
        <taxon>Bacteria</taxon>
        <taxon>Thermotogati</taxon>
        <taxon>Synergistota</taxon>
        <taxon>Synergistia</taxon>
        <taxon>Synergistales</taxon>
        <taxon>Aminobacteriaceae</taxon>
        <taxon>Aminivibrio</taxon>
    </lineage>
</organism>
<sequence>MNTVRGRILASFLALGLLLLGGVSFVALRQSERGLLELAEQEGQALTRTLTEGFDQYLAARSAFMEAAAKHGEMRSGDLERQKAFLSTLDASKLQIQAYFIIDLNGDGHYLDGRVNKLGDREYYLRARNSKSTVVGQPVLSRATGEMVVIIASPVLDGSGNVTSVLCGRITANTLLDLASAQKWGQTGYSVVTDSTGLMVVHPEKDYVGILNASVPGKELPDTFTSAVKRALGGESGVVRYSFEGVERVASYARIPSTGWAVLMVSPVDEFLTPVRDMRRIIFLALGAAVLLMIGVSILIAGSVSRPLAAVVAKMDSLARGDFSSRFSSGSSLAEIRNLTESFNGMIDSVAGFAGGVITASSSLLARAEDLSAASEQSSASVQEMIGLVGKVSKNTHDTSSAIEEANAGVEEVASASQAGAKAAAESGEQAQEISLAAEQGGKALEQMVHLIGSVSKSGAQVNAAVTELAKSVSGITGFVNTITQIADQTNLLAL</sequence>
<keyword evidence="7 9" id="KW-0807">Transducer</keyword>
<dbReference type="PROSITE" id="PS50885">
    <property type="entry name" value="HAMP"/>
    <property type="match status" value="1"/>
</dbReference>
<evidence type="ECO:0000256" key="7">
    <source>
        <dbReference type="ARBA" id="ARBA00023224"/>
    </source>
</evidence>
<dbReference type="InterPro" id="IPR003660">
    <property type="entry name" value="HAMP_dom"/>
</dbReference>